<keyword evidence="8" id="KW-1185">Reference proteome</keyword>
<organism evidence="7 8">
    <name type="scientific">Leptosia nina</name>
    <dbReference type="NCBI Taxonomy" id="320188"/>
    <lineage>
        <taxon>Eukaryota</taxon>
        <taxon>Metazoa</taxon>
        <taxon>Ecdysozoa</taxon>
        <taxon>Arthropoda</taxon>
        <taxon>Hexapoda</taxon>
        <taxon>Insecta</taxon>
        <taxon>Pterygota</taxon>
        <taxon>Neoptera</taxon>
        <taxon>Endopterygota</taxon>
        <taxon>Lepidoptera</taxon>
        <taxon>Glossata</taxon>
        <taxon>Ditrysia</taxon>
        <taxon>Papilionoidea</taxon>
        <taxon>Pieridae</taxon>
        <taxon>Pierinae</taxon>
        <taxon>Leptosia</taxon>
    </lineage>
</organism>
<dbReference type="AlphaFoldDB" id="A0AAV1J3W6"/>
<accession>A0AAV1J3W6</accession>
<protein>
    <submittedName>
        <fullName evidence="7">Uncharacterized protein</fullName>
    </submittedName>
</protein>
<dbReference type="GO" id="GO:0005886">
    <property type="term" value="C:plasma membrane"/>
    <property type="evidence" value="ECO:0007669"/>
    <property type="project" value="UniProtKB-SubCell"/>
</dbReference>
<keyword evidence="3 6" id="KW-0812">Transmembrane</keyword>
<evidence type="ECO:0000313" key="7">
    <source>
        <dbReference type="EMBL" id="CAK1544064.1"/>
    </source>
</evidence>
<comment type="caution">
    <text evidence="7">The sequence shown here is derived from an EMBL/GenBank/DDBJ whole genome shotgun (WGS) entry which is preliminary data.</text>
</comment>
<dbReference type="Proteomes" id="UP001497472">
    <property type="component" value="Unassembled WGS sequence"/>
</dbReference>
<evidence type="ECO:0000256" key="2">
    <source>
        <dbReference type="ARBA" id="ARBA00022475"/>
    </source>
</evidence>
<dbReference type="EMBL" id="CAVLEF010000005">
    <property type="protein sequence ID" value="CAK1544064.1"/>
    <property type="molecule type" value="Genomic_DNA"/>
</dbReference>
<reference evidence="7 8" key="1">
    <citation type="submission" date="2023-11" db="EMBL/GenBank/DDBJ databases">
        <authorList>
            <person name="Okamura Y."/>
        </authorList>
    </citation>
    <scope>NUCLEOTIDE SEQUENCE [LARGE SCALE GENOMIC DNA]</scope>
</reference>
<dbReference type="Pfam" id="PF08395">
    <property type="entry name" value="7tm_7"/>
    <property type="match status" value="1"/>
</dbReference>
<evidence type="ECO:0000256" key="5">
    <source>
        <dbReference type="ARBA" id="ARBA00023136"/>
    </source>
</evidence>
<keyword evidence="4 6" id="KW-1133">Transmembrane helix</keyword>
<feature type="transmembrane region" description="Helical" evidence="6">
    <location>
        <begin position="20"/>
        <end position="40"/>
    </location>
</feature>
<sequence>MYDDLCTCVQLLQKLHSLQIILTTWLMFSSAVSAVALVSTEKTDTPWLSAVNGLFPFFWYSIGCYIDDQIRQEVERTDLIIIKLLIDFRCDDTTKDILNVLKQAISINTLQFTAGNLYRLNYATMLGTLVSVITYSIIVIQLF</sequence>
<evidence type="ECO:0000256" key="3">
    <source>
        <dbReference type="ARBA" id="ARBA00022692"/>
    </source>
</evidence>
<name>A0AAV1J3W6_9NEOP</name>
<feature type="transmembrane region" description="Helical" evidence="6">
    <location>
        <begin position="120"/>
        <end position="142"/>
    </location>
</feature>
<dbReference type="GO" id="GO:0050909">
    <property type="term" value="P:sensory perception of taste"/>
    <property type="evidence" value="ECO:0007669"/>
    <property type="project" value="InterPro"/>
</dbReference>
<evidence type="ECO:0000256" key="1">
    <source>
        <dbReference type="ARBA" id="ARBA00004651"/>
    </source>
</evidence>
<keyword evidence="2" id="KW-1003">Cell membrane</keyword>
<evidence type="ECO:0000256" key="4">
    <source>
        <dbReference type="ARBA" id="ARBA00022989"/>
    </source>
</evidence>
<evidence type="ECO:0000313" key="8">
    <source>
        <dbReference type="Proteomes" id="UP001497472"/>
    </source>
</evidence>
<comment type="subcellular location">
    <subcellularLocation>
        <location evidence="1">Cell membrane</location>
        <topology evidence="1">Multi-pass membrane protein</topology>
    </subcellularLocation>
</comment>
<dbReference type="InterPro" id="IPR013604">
    <property type="entry name" value="7TM_chemorcpt"/>
</dbReference>
<gene>
    <name evidence="7" type="ORF">LNINA_LOCUS3841</name>
</gene>
<keyword evidence="5 6" id="KW-0472">Membrane</keyword>
<evidence type="ECO:0000256" key="6">
    <source>
        <dbReference type="SAM" id="Phobius"/>
    </source>
</evidence>
<proteinExistence type="predicted"/>